<dbReference type="Gene3D" id="3.40.50.620">
    <property type="entry name" value="HUPs"/>
    <property type="match status" value="1"/>
</dbReference>
<feature type="domain" description="UspA" evidence="1">
    <location>
        <begin position="1"/>
        <end position="133"/>
    </location>
</feature>
<evidence type="ECO:0000313" key="3">
    <source>
        <dbReference type="Proteomes" id="UP001301869"/>
    </source>
</evidence>
<proteinExistence type="predicted"/>
<dbReference type="InterPro" id="IPR006016">
    <property type="entry name" value="UspA"/>
</dbReference>
<gene>
    <name evidence="2" type="ORF">P1P91_04375</name>
</gene>
<dbReference type="InterPro" id="IPR014729">
    <property type="entry name" value="Rossmann-like_a/b/a_fold"/>
</dbReference>
<dbReference type="RefSeq" id="WP_311884793.1">
    <property type="nucleotide sequence ID" value="NZ_CP119391.1"/>
</dbReference>
<dbReference type="SUPFAM" id="SSF52402">
    <property type="entry name" value="Adenine nucleotide alpha hydrolases-like"/>
    <property type="match status" value="1"/>
</dbReference>
<protein>
    <submittedName>
        <fullName evidence="2">Universal stress protein</fullName>
    </submittedName>
</protein>
<accession>A0ABY9Z2T1</accession>
<evidence type="ECO:0000259" key="1">
    <source>
        <dbReference type="Pfam" id="PF00582"/>
    </source>
</evidence>
<reference evidence="2 3" key="1">
    <citation type="submission" date="2023-03" db="EMBL/GenBank/DDBJ databases">
        <title>Halomonas sp. nov., isolated from Korean tranditional fermented seafood 'Jeotgal'.</title>
        <authorList>
            <person name="Kim B."/>
            <person name="Shin N.-R."/>
        </authorList>
    </citation>
    <scope>NUCLEOTIDE SEQUENCE [LARGE SCALE GENOMIC DNA]</scope>
    <source>
        <strain evidence="2 3">SG2L-4</strain>
    </source>
</reference>
<dbReference type="Proteomes" id="UP001301869">
    <property type="component" value="Chromosome"/>
</dbReference>
<organism evidence="2 3">
    <name type="scientific">Halomonas piscis</name>
    <dbReference type="NCBI Taxonomy" id="3031727"/>
    <lineage>
        <taxon>Bacteria</taxon>
        <taxon>Pseudomonadati</taxon>
        <taxon>Pseudomonadota</taxon>
        <taxon>Gammaproteobacteria</taxon>
        <taxon>Oceanospirillales</taxon>
        <taxon>Halomonadaceae</taxon>
        <taxon>Halomonas</taxon>
    </lineage>
</organism>
<dbReference type="Pfam" id="PF00582">
    <property type="entry name" value="Usp"/>
    <property type="match status" value="1"/>
</dbReference>
<sequence>MFDHIMVPIDLGYVETLEPALAKVADLARHYNATITYVGVTSNSPNSVARTPEEYQQKLEAFAQKRHAAHGRPVAAKVYRSTDPIANLDDLLLQAVDDVGADLVIMATHLPRSLDIVLPAHGGTLASRTSASVFLLRHDQG</sequence>
<dbReference type="EMBL" id="CP119391">
    <property type="protein sequence ID" value="WNK20920.1"/>
    <property type="molecule type" value="Genomic_DNA"/>
</dbReference>
<name>A0ABY9Z2T1_9GAMM</name>
<evidence type="ECO:0000313" key="2">
    <source>
        <dbReference type="EMBL" id="WNK20920.1"/>
    </source>
</evidence>
<keyword evidence="3" id="KW-1185">Reference proteome</keyword>